<proteinExistence type="predicted"/>
<comment type="caution">
    <text evidence="2">The sequence shown here is derived from an EMBL/GenBank/DDBJ whole genome shotgun (WGS) entry which is preliminary data.</text>
</comment>
<evidence type="ECO:0000313" key="3">
    <source>
        <dbReference type="Proteomes" id="UP000626109"/>
    </source>
</evidence>
<evidence type="ECO:0000256" key="1">
    <source>
        <dbReference type="SAM" id="MobiDB-lite"/>
    </source>
</evidence>
<accession>A0A813J4N1</accession>
<sequence>MARTEEGDFEEYVPMLYLPFGGRAAQEVEARLAQVASAADATDLGAGAGLAAVRNARAVGEGRRPGTAPAGMRPTVGSTLTASSSNFRPLALQAAENPERGLERERRRICGEGVAGAGRNWGPVPTWEYEEIMEQRTRAVGGRHTRPGSAHPSGASAGAGGGLKRIASAGRLRPAKPAAQSGTGLPRQTSWLPKARSSGSLHEFVDPPQPGLNVRPLSGYQALRH</sequence>
<organism evidence="2 3">
    <name type="scientific">Polarella glacialis</name>
    <name type="common">Dinoflagellate</name>
    <dbReference type="NCBI Taxonomy" id="89957"/>
    <lineage>
        <taxon>Eukaryota</taxon>
        <taxon>Sar</taxon>
        <taxon>Alveolata</taxon>
        <taxon>Dinophyceae</taxon>
        <taxon>Suessiales</taxon>
        <taxon>Suessiaceae</taxon>
        <taxon>Polarella</taxon>
    </lineage>
</organism>
<name>A0A813J4N1_POLGL</name>
<dbReference type="Proteomes" id="UP000626109">
    <property type="component" value="Unassembled WGS sequence"/>
</dbReference>
<feature type="region of interest" description="Disordered" evidence="1">
    <location>
        <begin position="139"/>
        <end position="225"/>
    </location>
</feature>
<protein>
    <submittedName>
        <fullName evidence="2">Uncharacterized protein</fullName>
    </submittedName>
</protein>
<feature type="compositionally biased region" description="Low complexity" evidence="1">
    <location>
        <begin position="147"/>
        <end position="156"/>
    </location>
</feature>
<reference evidence="2" key="1">
    <citation type="submission" date="2021-02" db="EMBL/GenBank/DDBJ databases">
        <authorList>
            <person name="Dougan E. K."/>
            <person name="Rhodes N."/>
            <person name="Thang M."/>
            <person name="Chan C."/>
        </authorList>
    </citation>
    <scope>NUCLEOTIDE SEQUENCE</scope>
</reference>
<dbReference type="EMBL" id="CAJNNW010021540">
    <property type="protein sequence ID" value="CAE8668118.1"/>
    <property type="molecule type" value="Genomic_DNA"/>
</dbReference>
<dbReference type="AlphaFoldDB" id="A0A813J4N1"/>
<evidence type="ECO:0000313" key="2">
    <source>
        <dbReference type="EMBL" id="CAE8668118.1"/>
    </source>
</evidence>
<gene>
    <name evidence="2" type="ORF">PGLA2088_LOCUS16819</name>
</gene>
<feature type="compositionally biased region" description="Polar residues" evidence="1">
    <location>
        <begin position="180"/>
        <end position="191"/>
    </location>
</feature>